<evidence type="ECO:0000259" key="3">
    <source>
        <dbReference type="PROSITE" id="PS51186"/>
    </source>
</evidence>
<evidence type="ECO:0000313" key="5">
    <source>
        <dbReference type="Proteomes" id="UP000460272"/>
    </source>
</evidence>
<sequence>MVFVREISADDWELMRDVRLAALAEAPDAFGSTYAREVAFGEPQWRGRISERSVTFFAYTDPDSSPAGLAGVYVEDGVADLVSMWVRPGFRGQRVGEALIEAAASWAKARDFGTLWLWVTDMNDAARRLYERSGFTATGEEQPLPSNPALTEIRMSRAL</sequence>
<dbReference type="PROSITE" id="PS51186">
    <property type="entry name" value="GNAT"/>
    <property type="match status" value="1"/>
</dbReference>
<comment type="caution">
    <text evidence="4">The sequence shown here is derived from an EMBL/GenBank/DDBJ whole genome shotgun (WGS) entry which is preliminary data.</text>
</comment>
<dbReference type="InterPro" id="IPR050832">
    <property type="entry name" value="Bact_Acetyltransf"/>
</dbReference>
<proteinExistence type="predicted"/>
<keyword evidence="1 4" id="KW-0808">Transferase</keyword>
<dbReference type="PANTHER" id="PTHR43877:SF2">
    <property type="entry name" value="AMINOALKYLPHOSPHONATE N-ACETYLTRANSFERASE-RELATED"/>
    <property type="match status" value="1"/>
</dbReference>
<dbReference type="AlphaFoldDB" id="A0A6P2BXM6"/>
<gene>
    <name evidence="4" type="ORF">EAS64_21420</name>
</gene>
<evidence type="ECO:0000256" key="2">
    <source>
        <dbReference type="ARBA" id="ARBA00023315"/>
    </source>
</evidence>
<dbReference type="OrthoDB" id="9799092at2"/>
<dbReference type="InterPro" id="IPR000182">
    <property type="entry name" value="GNAT_dom"/>
</dbReference>
<accession>A0A6P2BXM6</accession>
<feature type="domain" description="N-acetyltransferase" evidence="3">
    <location>
        <begin position="2"/>
        <end position="159"/>
    </location>
</feature>
<keyword evidence="2" id="KW-0012">Acyltransferase</keyword>
<dbReference type="InterPro" id="IPR016181">
    <property type="entry name" value="Acyl_CoA_acyltransferase"/>
</dbReference>
<dbReference type="RefSeq" id="WP_145855383.1">
    <property type="nucleotide sequence ID" value="NZ_RPFW01000004.1"/>
</dbReference>
<dbReference type="CDD" id="cd04301">
    <property type="entry name" value="NAT_SF"/>
    <property type="match status" value="1"/>
</dbReference>
<dbReference type="Pfam" id="PF00583">
    <property type="entry name" value="Acetyltransf_1"/>
    <property type="match status" value="1"/>
</dbReference>
<evidence type="ECO:0000313" key="4">
    <source>
        <dbReference type="EMBL" id="TVZ03021.1"/>
    </source>
</evidence>
<dbReference type="GO" id="GO:0016747">
    <property type="term" value="F:acyltransferase activity, transferring groups other than amino-acyl groups"/>
    <property type="evidence" value="ECO:0007669"/>
    <property type="project" value="InterPro"/>
</dbReference>
<keyword evidence="5" id="KW-1185">Reference proteome</keyword>
<name>A0A6P2BXM6_9ACTN</name>
<protein>
    <submittedName>
        <fullName evidence="4">GNAT family N-acetyltransferase</fullName>
    </submittedName>
</protein>
<dbReference type="PANTHER" id="PTHR43877">
    <property type="entry name" value="AMINOALKYLPHOSPHONATE N-ACETYLTRANSFERASE-RELATED-RELATED"/>
    <property type="match status" value="1"/>
</dbReference>
<dbReference type="SUPFAM" id="SSF55729">
    <property type="entry name" value="Acyl-CoA N-acyltransferases (Nat)"/>
    <property type="match status" value="1"/>
</dbReference>
<evidence type="ECO:0000256" key="1">
    <source>
        <dbReference type="ARBA" id="ARBA00022679"/>
    </source>
</evidence>
<dbReference type="Gene3D" id="3.40.630.30">
    <property type="match status" value="1"/>
</dbReference>
<dbReference type="EMBL" id="RPFW01000004">
    <property type="protein sequence ID" value="TVZ03021.1"/>
    <property type="molecule type" value="Genomic_DNA"/>
</dbReference>
<dbReference type="Proteomes" id="UP000460272">
    <property type="component" value="Unassembled WGS sequence"/>
</dbReference>
<reference evidence="4 5" key="1">
    <citation type="submission" date="2018-11" db="EMBL/GenBank/DDBJ databases">
        <title>Trebonia kvetii gen.nov., sp.nov., a novel acidophilic actinobacterium, and proposal of the new actinobacterial family Treboniaceae fam. nov.</title>
        <authorList>
            <person name="Rapoport D."/>
            <person name="Sagova-Mareckova M."/>
            <person name="Sedlacek I."/>
            <person name="Provaznik J."/>
            <person name="Kralova S."/>
            <person name="Pavlinic D."/>
            <person name="Benes V."/>
            <person name="Kopecky J."/>
        </authorList>
    </citation>
    <scope>NUCLEOTIDE SEQUENCE [LARGE SCALE GENOMIC DNA]</scope>
    <source>
        <strain evidence="4 5">15Tr583</strain>
    </source>
</reference>
<organism evidence="4 5">
    <name type="scientific">Trebonia kvetii</name>
    <dbReference type="NCBI Taxonomy" id="2480626"/>
    <lineage>
        <taxon>Bacteria</taxon>
        <taxon>Bacillati</taxon>
        <taxon>Actinomycetota</taxon>
        <taxon>Actinomycetes</taxon>
        <taxon>Streptosporangiales</taxon>
        <taxon>Treboniaceae</taxon>
        <taxon>Trebonia</taxon>
    </lineage>
</organism>